<keyword evidence="1" id="KW-1133">Transmembrane helix</keyword>
<accession>A0A381YT43</accession>
<keyword evidence="1" id="KW-0812">Transmembrane</keyword>
<reference evidence="2" key="1">
    <citation type="submission" date="2018-05" db="EMBL/GenBank/DDBJ databases">
        <authorList>
            <person name="Lanie J.A."/>
            <person name="Ng W.-L."/>
            <person name="Kazmierczak K.M."/>
            <person name="Andrzejewski T.M."/>
            <person name="Davidsen T.M."/>
            <person name="Wayne K.J."/>
            <person name="Tettelin H."/>
            <person name="Glass J.I."/>
            <person name="Rusch D."/>
            <person name="Podicherti R."/>
            <person name="Tsui H.-C.T."/>
            <person name="Winkler M.E."/>
        </authorList>
    </citation>
    <scope>NUCLEOTIDE SEQUENCE</scope>
</reference>
<dbReference type="EMBL" id="UINC01018984">
    <property type="protein sequence ID" value="SVA80129.1"/>
    <property type="molecule type" value="Genomic_DNA"/>
</dbReference>
<feature type="transmembrane region" description="Helical" evidence="1">
    <location>
        <begin position="59"/>
        <end position="80"/>
    </location>
</feature>
<name>A0A381YT43_9ZZZZ</name>
<dbReference type="PANTHER" id="PTHR31876">
    <property type="entry name" value="COV-LIKE PROTEIN 1"/>
    <property type="match status" value="1"/>
</dbReference>
<dbReference type="InterPro" id="IPR007462">
    <property type="entry name" value="COV1-like"/>
</dbReference>
<gene>
    <name evidence="2" type="ORF">METZ01_LOCUS132983</name>
</gene>
<proteinExistence type="predicted"/>
<evidence type="ECO:0000256" key="1">
    <source>
        <dbReference type="SAM" id="Phobius"/>
    </source>
</evidence>
<keyword evidence="1" id="KW-0472">Membrane</keyword>
<evidence type="ECO:0000313" key="2">
    <source>
        <dbReference type="EMBL" id="SVA80129.1"/>
    </source>
</evidence>
<dbReference type="PANTHER" id="PTHR31876:SF26">
    <property type="entry name" value="PROTEIN LIKE COV 2"/>
    <property type="match status" value="1"/>
</dbReference>
<feature type="transmembrane region" description="Helical" evidence="1">
    <location>
        <begin position="12"/>
        <end position="33"/>
    </location>
</feature>
<sequence length="206" mass="22814">MQKVKGAIKKNIIAGLLVTVPVALTYIILEFVITRIDEMMVPVVSKIIGEKAMENFNGYFVPGMGFLLLILFVFFIGLIATNIFGKKVFKFGELVLHKIPLVRVIYITIKKVVDTISQSQTPTFEKMVLITYPRSPLKTVGIVACNTPDMVFKMVGKRSVNVFVPTSPNPTTGFVIAVPIEDVNFLKMTVEEGLKMIISFGVVAPK</sequence>
<dbReference type="Pfam" id="PF04367">
    <property type="entry name" value="DUF502"/>
    <property type="match status" value="1"/>
</dbReference>
<dbReference type="AlphaFoldDB" id="A0A381YT43"/>
<protein>
    <recommendedName>
        <fullName evidence="3">DUF502 domain-containing protein</fullName>
    </recommendedName>
</protein>
<evidence type="ECO:0008006" key="3">
    <source>
        <dbReference type="Google" id="ProtNLM"/>
    </source>
</evidence>
<organism evidence="2">
    <name type="scientific">marine metagenome</name>
    <dbReference type="NCBI Taxonomy" id="408172"/>
    <lineage>
        <taxon>unclassified sequences</taxon>
        <taxon>metagenomes</taxon>
        <taxon>ecological metagenomes</taxon>
    </lineage>
</organism>